<protein>
    <submittedName>
        <fullName evidence="3">TolC family protein</fullName>
    </submittedName>
</protein>
<dbReference type="OrthoDB" id="9791261at2"/>
<name>A0A6C2CCF5_9RHOO</name>
<feature type="coiled-coil region" evidence="2">
    <location>
        <begin position="323"/>
        <end position="375"/>
    </location>
</feature>
<comment type="caution">
    <text evidence="3">The sequence shown here is derived from an EMBL/GenBank/DDBJ whole genome shotgun (WGS) entry which is preliminary data.</text>
</comment>
<dbReference type="PANTHER" id="PTHR30203:SF24">
    <property type="entry name" value="BLR4935 PROTEIN"/>
    <property type="match status" value="1"/>
</dbReference>
<proteinExistence type="inferred from homology"/>
<keyword evidence="2" id="KW-0175">Coiled coil</keyword>
<evidence type="ECO:0000256" key="2">
    <source>
        <dbReference type="SAM" id="Coils"/>
    </source>
</evidence>
<dbReference type="Gene3D" id="1.20.1600.10">
    <property type="entry name" value="Outer membrane efflux proteins (OEP)"/>
    <property type="match status" value="1"/>
</dbReference>
<keyword evidence="4" id="KW-1185">Reference proteome</keyword>
<dbReference type="GO" id="GO:0015562">
    <property type="term" value="F:efflux transmembrane transporter activity"/>
    <property type="evidence" value="ECO:0007669"/>
    <property type="project" value="InterPro"/>
</dbReference>
<dbReference type="Proteomes" id="UP000389128">
    <property type="component" value="Unassembled WGS sequence"/>
</dbReference>
<feature type="coiled-coil region" evidence="2">
    <location>
        <begin position="123"/>
        <end position="150"/>
    </location>
</feature>
<dbReference type="PANTHER" id="PTHR30203">
    <property type="entry name" value="OUTER MEMBRANE CATION EFFLUX PROTEIN"/>
    <property type="match status" value="1"/>
</dbReference>
<evidence type="ECO:0000313" key="3">
    <source>
        <dbReference type="EMBL" id="TYC51113.1"/>
    </source>
</evidence>
<sequence length="435" mass="47696">MWFCGTFAAVRPRRRAAGILAGTWFALALLPVSSQAAAALTLEEAWRLAEAANPALRNVQARLSAAEGELTDARSLLWNNPELSADRLRRSVPQPGLATEKQREWSAGLAQTFEIAGQQGYRREAAHQELVGLQATLQETRRQVRAEIEQRFVRVLALQLRIATEEEALKLVDNAAAAVRKRVAAGEDSRLDGNVALVEAERGRNQLAALQEQLTEARAELASALQLAPDHLPEVAGELMPAIPRYTLEELLAAARQRPQLRALELREAAAASRLGLERATVYPDVTVGINVGREGPGDTREKLVGVSLSLPLPLFRRNAAGIGRATTELTQAQIERQATERDVPAQVRALWRNVESLRARVKRLEDNVLTSLDQNQRLSATSYRAGEIGLLQLIVVNRQVLDGRRDLIEARSDLRLTTIALEAAAGWLPAGEAR</sequence>
<accession>A0A6C2CCF5</accession>
<dbReference type="EMBL" id="SDKK01000045">
    <property type="protein sequence ID" value="TYC51113.1"/>
    <property type="molecule type" value="Genomic_DNA"/>
</dbReference>
<gene>
    <name evidence="3" type="ORF">ETQ85_24700</name>
</gene>
<dbReference type="Pfam" id="PF02321">
    <property type="entry name" value="OEP"/>
    <property type="match status" value="2"/>
</dbReference>
<reference evidence="3 4" key="1">
    <citation type="submission" date="2019-01" db="EMBL/GenBank/DDBJ databases">
        <title>Zoogloea oleivorans genome sequencing and assembly.</title>
        <authorList>
            <person name="Tancsics A."/>
            <person name="Farkas M."/>
            <person name="Kriszt B."/>
            <person name="Maroti G."/>
            <person name="Horvath B."/>
        </authorList>
    </citation>
    <scope>NUCLEOTIDE SEQUENCE [LARGE SCALE GENOMIC DNA]</scope>
    <source>
        <strain evidence="3 4">Buc</strain>
    </source>
</reference>
<dbReference type="InterPro" id="IPR003423">
    <property type="entry name" value="OMP_efflux"/>
</dbReference>
<dbReference type="SUPFAM" id="SSF56954">
    <property type="entry name" value="Outer membrane efflux proteins (OEP)"/>
    <property type="match status" value="1"/>
</dbReference>
<dbReference type="InterPro" id="IPR010131">
    <property type="entry name" value="MdtP/NodT-like"/>
</dbReference>
<dbReference type="AlphaFoldDB" id="A0A6C2CCF5"/>
<comment type="similarity">
    <text evidence="1">Belongs to the outer membrane factor (OMF) (TC 1.B.17) family.</text>
</comment>
<evidence type="ECO:0000256" key="1">
    <source>
        <dbReference type="ARBA" id="ARBA00007613"/>
    </source>
</evidence>
<feature type="coiled-coil region" evidence="2">
    <location>
        <begin position="200"/>
        <end position="227"/>
    </location>
</feature>
<organism evidence="3 4">
    <name type="scientific">Zoogloea oleivorans</name>
    <dbReference type="NCBI Taxonomy" id="1552750"/>
    <lineage>
        <taxon>Bacteria</taxon>
        <taxon>Pseudomonadati</taxon>
        <taxon>Pseudomonadota</taxon>
        <taxon>Betaproteobacteria</taxon>
        <taxon>Rhodocyclales</taxon>
        <taxon>Zoogloeaceae</taxon>
        <taxon>Zoogloea</taxon>
    </lineage>
</organism>
<evidence type="ECO:0000313" key="4">
    <source>
        <dbReference type="Proteomes" id="UP000389128"/>
    </source>
</evidence>